<gene>
    <name evidence="3" type="ORF">AAFF_G00364790</name>
</gene>
<accession>A0AAD7WMY1</accession>
<evidence type="ECO:0000256" key="1">
    <source>
        <dbReference type="SAM" id="MobiDB-lite"/>
    </source>
</evidence>
<feature type="transmembrane region" description="Helical" evidence="2">
    <location>
        <begin position="6"/>
        <end position="28"/>
    </location>
</feature>
<feature type="compositionally biased region" description="Basic residues" evidence="1">
    <location>
        <begin position="107"/>
        <end position="122"/>
    </location>
</feature>
<keyword evidence="2" id="KW-1133">Transmembrane helix</keyword>
<dbReference type="EMBL" id="JAINUG010000062">
    <property type="protein sequence ID" value="KAJ8402807.1"/>
    <property type="molecule type" value="Genomic_DNA"/>
</dbReference>
<feature type="region of interest" description="Disordered" evidence="1">
    <location>
        <begin position="104"/>
        <end position="124"/>
    </location>
</feature>
<name>A0AAD7WMY1_9TELE</name>
<keyword evidence="2" id="KW-0812">Transmembrane</keyword>
<comment type="caution">
    <text evidence="3">The sequence shown here is derived from an EMBL/GenBank/DDBJ whole genome shotgun (WGS) entry which is preliminary data.</text>
</comment>
<sequence length="162" mass="18698">MAFWRWFQNLALLVKPHYLFGLLFLYILMDDEKKASISLKNKTGLNDLKLKVTPSTANEVLRHHHYHLAAARDALINDIGGVGLAQFKVPYMEAQLNFSGASAVERGRRRRSRRGKNLKSKREKQQQYYIHNVYRAKQSKTTRELLSLLRALQDKSTGTPSQ</sequence>
<keyword evidence="2" id="KW-0472">Membrane</keyword>
<evidence type="ECO:0000313" key="3">
    <source>
        <dbReference type="EMBL" id="KAJ8402807.1"/>
    </source>
</evidence>
<keyword evidence="4" id="KW-1185">Reference proteome</keyword>
<dbReference type="AlphaFoldDB" id="A0AAD7WMY1"/>
<protein>
    <submittedName>
        <fullName evidence="3">Uncharacterized protein</fullName>
    </submittedName>
</protein>
<organism evidence="3 4">
    <name type="scientific">Aldrovandia affinis</name>
    <dbReference type="NCBI Taxonomy" id="143900"/>
    <lineage>
        <taxon>Eukaryota</taxon>
        <taxon>Metazoa</taxon>
        <taxon>Chordata</taxon>
        <taxon>Craniata</taxon>
        <taxon>Vertebrata</taxon>
        <taxon>Euteleostomi</taxon>
        <taxon>Actinopterygii</taxon>
        <taxon>Neopterygii</taxon>
        <taxon>Teleostei</taxon>
        <taxon>Notacanthiformes</taxon>
        <taxon>Halosauridae</taxon>
        <taxon>Aldrovandia</taxon>
    </lineage>
</organism>
<dbReference type="Proteomes" id="UP001221898">
    <property type="component" value="Unassembled WGS sequence"/>
</dbReference>
<evidence type="ECO:0000256" key="2">
    <source>
        <dbReference type="SAM" id="Phobius"/>
    </source>
</evidence>
<reference evidence="3" key="1">
    <citation type="journal article" date="2023" name="Science">
        <title>Genome structures resolve the early diversification of teleost fishes.</title>
        <authorList>
            <person name="Parey E."/>
            <person name="Louis A."/>
            <person name="Montfort J."/>
            <person name="Bouchez O."/>
            <person name="Roques C."/>
            <person name="Iampietro C."/>
            <person name="Lluch J."/>
            <person name="Castinel A."/>
            <person name="Donnadieu C."/>
            <person name="Desvignes T."/>
            <person name="Floi Bucao C."/>
            <person name="Jouanno E."/>
            <person name="Wen M."/>
            <person name="Mejri S."/>
            <person name="Dirks R."/>
            <person name="Jansen H."/>
            <person name="Henkel C."/>
            <person name="Chen W.J."/>
            <person name="Zahm M."/>
            <person name="Cabau C."/>
            <person name="Klopp C."/>
            <person name="Thompson A.W."/>
            <person name="Robinson-Rechavi M."/>
            <person name="Braasch I."/>
            <person name="Lecointre G."/>
            <person name="Bobe J."/>
            <person name="Postlethwait J.H."/>
            <person name="Berthelot C."/>
            <person name="Roest Crollius H."/>
            <person name="Guiguen Y."/>
        </authorList>
    </citation>
    <scope>NUCLEOTIDE SEQUENCE</scope>
    <source>
        <strain evidence="3">NC1722</strain>
    </source>
</reference>
<proteinExistence type="predicted"/>
<evidence type="ECO:0000313" key="4">
    <source>
        <dbReference type="Proteomes" id="UP001221898"/>
    </source>
</evidence>